<organism evidence="9 10">
    <name type="scientific">Pelagomonas calceolata</name>
    <dbReference type="NCBI Taxonomy" id="35677"/>
    <lineage>
        <taxon>Eukaryota</taxon>
        <taxon>Sar</taxon>
        <taxon>Stramenopiles</taxon>
        <taxon>Ochrophyta</taxon>
        <taxon>Pelagophyceae</taxon>
        <taxon>Pelagomonadales</taxon>
        <taxon>Pelagomonadaceae</taxon>
        <taxon>Pelagomonas</taxon>
    </lineage>
</organism>
<accession>A0A8J2SQC5</accession>
<dbReference type="PROSITE" id="PS51192">
    <property type="entry name" value="HELICASE_ATP_BIND_1"/>
    <property type="match status" value="1"/>
</dbReference>
<keyword evidence="1" id="KW-0547">Nucleotide-binding</keyword>
<dbReference type="SMART" id="SM01142">
    <property type="entry name" value="DSHCT"/>
    <property type="match status" value="1"/>
</dbReference>
<dbReference type="Pfam" id="PF08148">
    <property type="entry name" value="DSHCT"/>
    <property type="match status" value="1"/>
</dbReference>
<dbReference type="GO" id="GO:0004386">
    <property type="term" value="F:helicase activity"/>
    <property type="evidence" value="ECO:0007669"/>
    <property type="project" value="UniProtKB-KW"/>
</dbReference>
<evidence type="ECO:0000313" key="9">
    <source>
        <dbReference type="EMBL" id="CAH0374810.1"/>
    </source>
</evidence>
<dbReference type="SUPFAM" id="SSF52540">
    <property type="entry name" value="P-loop containing nucleoside triphosphate hydrolases"/>
    <property type="match status" value="1"/>
</dbReference>
<dbReference type="InterPro" id="IPR001650">
    <property type="entry name" value="Helicase_C-like"/>
</dbReference>
<proteinExistence type="predicted"/>
<evidence type="ECO:0000256" key="3">
    <source>
        <dbReference type="ARBA" id="ARBA00022806"/>
    </source>
</evidence>
<evidence type="ECO:0000256" key="5">
    <source>
        <dbReference type="SAM" id="MobiDB-lite"/>
    </source>
</evidence>
<gene>
    <name evidence="9" type="ORF">PECAL_4P21130</name>
</gene>
<dbReference type="Pfam" id="PF00271">
    <property type="entry name" value="Helicase_C"/>
    <property type="match status" value="1"/>
</dbReference>
<feature type="signal peptide" evidence="6">
    <location>
        <begin position="1"/>
        <end position="18"/>
    </location>
</feature>
<keyword evidence="10" id="KW-1185">Reference proteome</keyword>
<comment type="caution">
    <text evidence="9">The sequence shown here is derived from an EMBL/GenBank/DDBJ whole genome shotgun (WGS) entry which is preliminary data.</text>
</comment>
<dbReference type="SMART" id="SM00490">
    <property type="entry name" value="HELICc"/>
    <property type="match status" value="1"/>
</dbReference>
<feature type="domain" description="Helicase C-terminal" evidence="8">
    <location>
        <begin position="397"/>
        <end position="582"/>
    </location>
</feature>
<sequence>MRFLSMALLCMAARCTNALRGAAVRNLRGVTRAHGGRLTAALQKNRASLAALQHRWTTHLAATGDAAVDAIDTDAAIQTVNDAQWAPILQEIRGKAGGPGAVAALRRAVDKYGEAPDAAYASCFPFELDEYQIEALRHLRNDSNVIVSAPTGSGKTVAGELAIAYALAQDKRVLYTTPLKALSNQKFEDFCRFFGSENVGLSTGDSGVRRDAPVVVMTTEIYRNMLYEDAPTPFAVVFDEFHYMNDPSRGTVWEESVISSSVETKLVALSATVSNDEQLKGWMRKVHGPTEVVSSSFRPVPLRYEFACGVLRDVVPLFRAADVGPGSPREADDVKNGGARQRAKKRLRLNPLLEQVMDRSEAPRRRGRGKKSNDRARDRTPTAMRCADVARDLQRRDLLPAIFFVFSRRGCEEEAKRVGSSLQLLTRDEEVEARQIIQNWALDNEAVASLDSENERIQLLTRGVAAHHAGLLPQYKTLVEDLFKKGLVKACFATETLAAGVNLPARTTIITSLRKRGDDGIKPLTTAGLLQMAGRAGRRGKDKAGTVLVMRGHRGGSNDADLARRILLAKVAPISSHFAPSYGMACALLRRHSGSLERCQRLVERSFGSYLAKRGVTKESDVDTYLKLVNEAQVRADVYEKLFDDPATSVDVLAREKASLREAQRDLLASPIAQLPQEQQRQVLETRRERKESRESPDWRSFVAITGVLKQFDAIDGDNTVTQLGALVASIKGDNELLLALALLDEATLEVATQGSPDEFAALCSAFVSEVGSRPGAFVDYGPTPRVRSAVDELWRCVLQPLAEAQSDAGLGPEDGLHLRLDDSAAGLVEAWASGAVSWEQLSESTSLDHGDLIRLLRRTLDVLRTTAGLDASILPEAFAPIRDVARRAAVAIDRPPVHDTTYDAIFVPDDEYLSEDDDDDESD</sequence>
<dbReference type="GO" id="GO:0005524">
    <property type="term" value="F:ATP binding"/>
    <property type="evidence" value="ECO:0007669"/>
    <property type="project" value="UniProtKB-KW"/>
</dbReference>
<evidence type="ECO:0000256" key="1">
    <source>
        <dbReference type="ARBA" id="ARBA00022741"/>
    </source>
</evidence>
<feature type="domain" description="Helicase ATP-binding" evidence="7">
    <location>
        <begin position="136"/>
        <end position="291"/>
    </location>
</feature>
<dbReference type="Gene3D" id="1.10.3380.30">
    <property type="match status" value="1"/>
</dbReference>
<feature type="compositionally biased region" description="Basic and acidic residues" evidence="5">
    <location>
        <begin position="371"/>
        <end position="380"/>
    </location>
</feature>
<dbReference type="OrthoDB" id="64767at2759"/>
<dbReference type="AlphaFoldDB" id="A0A8J2SQC5"/>
<feature type="chain" id="PRO_5035263735" description="Helicase ATP-binding domain-containing protein" evidence="6">
    <location>
        <begin position="19"/>
        <end position="924"/>
    </location>
</feature>
<name>A0A8J2SQC5_9STRA</name>
<reference evidence="9" key="1">
    <citation type="submission" date="2021-11" db="EMBL/GenBank/DDBJ databases">
        <authorList>
            <consortium name="Genoscope - CEA"/>
            <person name="William W."/>
        </authorList>
    </citation>
    <scope>NUCLEOTIDE SEQUENCE</scope>
</reference>
<keyword evidence="4" id="KW-0067">ATP-binding</keyword>
<dbReference type="InterPro" id="IPR050699">
    <property type="entry name" value="RNA-DNA_Helicase"/>
</dbReference>
<evidence type="ECO:0000259" key="8">
    <source>
        <dbReference type="PROSITE" id="PS51194"/>
    </source>
</evidence>
<evidence type="ECO:0000256" key="6">
    <source>
        <dbReference type="SAM" id="SignalP"/>
    </source>
</evidence>
<dbReference type="PANTHER" id="PTHR12131:SF1">
    <property type="entry name" value="ATP-DEPENDENT RNA HELICASE SUPV3L1, MITOCHONDRIAL-RELATED"/>
    <property type="match status" value="1"/>
</dbReference>
<evidence type="ECO:0000256" key="2">
    <source>
        <dbReference type="ARBA" id="ARBA00022801"/>
    </source>
</evidence>
<keyword evidence="3" id="KW-0347">Helicase</keyword>
<dbReference type="SMART" id="SM00487">
    <property type="entry name" value="DEXDc"/>
    <property type="match status" value="1"/>
</dbReference>
<feature type="region of interest" description="Disordered" evidence="5">
    <location>
        <begin position="354"/>
        <end position="381"/>
    </location>
</feature>
<dbReference type="InterPro" id="IPR014001">
    <property type="entry name" value="Helicase_ATP-bd"/>
</dbReference>
<dbReference type="EMBL" id="CAKKNE010000004">
    <property type="protein sequence ID" value="CAH0374810.1"/>
    <property type="molecule type" value="Genomic_DNA"/>
</dbReference>
<keyword evidence="2" id="KW-0378">Hydrolase</keyword>
<evidence type="ECO:0008006" key="11">
    <source>
        <dbReference type="Google" id="ProtNLM"/>
    </source>
</evidence>
<evidence type="ECO:0000313" key="10">
    <source>
        <dbReference type="Proteomes" id="UP000789595"/>
    </source>
</evidence>
<dbReference type="GO" id="GO:0016787">
    <property type="term" value="F:hydrolase activity"/>
    <property type="evidence" value="ECO:0007669"/>
    <property type="project" value="UniProtKB-KW"/>
</dbReference>
<dbReference type="InterPro" id="IPR027417">
    <property type="entry name" value="P-loop_NTPase"/>
</dbReference>
<dbReference type="CDD" id="cd18795">
    <property type="entry name" value="SF2_C_Ski2"/>
    <property type="match status" value="1"/>
</dbReference>
<dbReference type="Proteomes" id="UP000789595">
    <property type="component" value="Unassembled WGS sequence"/>
</dbReference>
<keyword evidence="6" id="KW-0732">Signal</keyword>
<evidence type="ECO:0000256" key="4">
    <source>
        <dbReference type="ARBA" id="ARBA00022840"/>
    </source>
</evidence>
<evidence type="ECO:0000259" key="7">
    <source>
        <dbReference type="PROSITE" id="PS51192"/>
    </source>
</evidence>
<dbReference type="Pfam" id="PF00270">
    <property type="entry name" value="DEAD"/>
    <property type="match status" value="1"/>
</dbReference>
<protein>
    <recommendedName>
        <fullName evidence="11">Helicase ATP-binding domain-containing protein</fullName>
    </recommendedName>
</protein>
<dbReference type="PROSITE" id="PS51194">
    <property type="entry name" value="HELICASE_CTER"/>
    <property type="match status" value="1"/>
</dbReference>
<dbReference type="Gene3D" id="3.40.50.300">
    <property type="entry name" value="P-loop containing nucleotide triphosphate hydrolases"/>
    <property type="match status" value="2"/>
</dbReference>
<dbReference type="InterPro" id="IPR011545">
    <property type="entry name" value="DEAD/DEAH_box_helicase_dom"/>
</dbReference>
<dbReference type="GO" id="GO:0055087">
    <property type="term" value="C:Ski complex"/>
    <property type="evidence" value="ECO:0007669"/>
    <property type="project" value="TreeGrafter"/>
</dbReference>
<dbReference type="PANTHER" id="PTHR12131">
    <property type="entry name" value="ATP-DEPENDENT RNA AND DNA HELICASE"/>
    <property type="match status" value="1"/>
</dbReference>
<dbReference type="GO" id="GO:0070478">
    <property type="term" value="P:nuclear-transcribed mRNA catabolic process, 3'-5' exonucleolytic nonsense-mediated decay"/>
    <property type="evidence" value="ECO:0007669"/>
    <property type="project" value="TreeGrafter"/>
</dbReference>
<dbReference type="InterPro" id="IPR012961">
    <property type="entry name" value="Ski2/MTR4_C"/>
</dbReference>
<dbReference type="GO" id="GO:0003676">
    <property type="term" value="F:nucleic acid binding"/>
    <property type="evidence" value="ECO:0007669"/>
    <property type="project" value="InterPro"/>
</dbReference>